<keyword evidence="2" id="KW-1133">Transmembrane helix</keyword>
<feature type="compositionally biased region" description="Polar residues" evidence="1">
    <location>
        <begin position="11"/>
        <end position="22"/>
    </location>
</feature>
<name>A0ABP1PYJ8_9HEXA</name>
<feature type="region of interest" description="Disordered" evidence="1">
    <location>
        <begin position="1"/>
        <end position="23"/>
    </location>
</feature>
<evidence type="ECO:0000313" key="4">
    <source>
        <dbReference type="Proteomes" id="UP001642540"/>
    </source>
</evidence>
<feature type="compositionally biased region" description="Basic and acidic residues" evidence="1">
    <location>
        <begin position="1"/>
        <end position="10"/>
    </location>
</feature>
<evidence type="ECO:0000256" key="2">
    <source>
        <dbReference type="SAM" id="Phobius"/>
    </source>
</evidence>
<accession>A0ABP1PYJ8</accession>
<keyword evidence="2" id="KW-0472">Membrane</keyword>
<dbReference type="Proteomes" id="UP001642540">
    <property type="component" value="Unassembled WGS sequence"/>
</dbReference>
<reference evidence="3 4" key="1">
    <citation type="submission" date="2024-08" db="EMBL/GenBank/DDBJ databases">
        <authorList>
            <person name="Cucini C."/>
            <person name="Frati F."/>
        </authorList>
    </citation>
    <scope>NUCLEOTIDE SEQUENCE [LARGE SCALE GENOMIC DNA]</scope>
</reference>
<keyword evidence="2" id="KW-0812">Transmembrane</keyword>
<protein>
    <submittedName>
        <fullName evidence="3">Uncharacterized protein</fullName>
    </submittedName>
</protein>
<comment type="caution">
    <text evidence="3">The sequence shown here is derived from an EMBL/GenBank/DDBJ whole genome shotgun (WGS) entry which is preliminary data.</text>
</comment>
<evidence type="ECO:0000313" key="3">
    <source>
        <dbReference type="EMBL" id="CAL8075542.1"/>
    </source>
</evidence>
<evidence type="ECO:0000256" key="1">
    <source>
        <dbReference type="SAM" id="MobiDB-lite"/>
    </source>
</evidence>
<gene>
    <name evidence="3" type="ORF">ODALV1_LOCUS3209</name>
</gene>
<feature type="transmembrane region" description="Helical" evidence="2">
    <location>
        <begin position="65"/>
        <end position="91"/>
    </location>
</feature>
<keyword evidence="4" id="KW-1185">Reference proteome</keyword>
<proteinExistence type="predicted"/>
<dbReference type="EMBL" id="CAXLJM020000008">
    <property type="protein sequence ID" value="CAL8075542.1"/>
    <property type="molecule type" value="Genomic_DNA"/>
</dbReference>
<organism evidence="3 4">
    <name type="scientific">Orchesella dallaii</name>
    <dbReference type="NCBI Taxonomy" id="48710"/>
    <lineage>
        <taxon>Eukaryota</taxon>
        <taxon>Metazoa</taxon>
        <taxon>Ecdysozoa</taxon>
        <taxon>Arthropoda</taxon>
        <taxon>Hexapoda</taxon>
        <taxon>Collembola</taxon>
        <taxon>Entomobryomorpha</taxon>
        <taxon>Entomobryoidea</taxon>
        <taxon>Orchesellidae</taxon>
        <taxon>Orchesellinae</taxon>
        <taxon>Orchesella</taxon>
    </lineage>
</organism>
<sequence length="108" mass="11637">MAGHGKESDTSSRSSADPNLNPFQPVEQKVMKIATPIPLRLGGSQQLSRVPTGEPNRRRNNNGNIAFPSWFCFCVVVTVAILTVALVLGGVQAYSCSVKEKCLFGTED</sequence>